<keyword evidence="2" id="KW-1185">Reference proteome</keyword>
<dbReference type="EMBL" id="AWSO01001019">
    <property type="protein sequence ID" value="ESK85797.1"/>
    <property type="molecule type" value="Genomic_DNA"/>
</dbReference>
<organism evidence="1 2">
    <name type="scientific">Moniliophthora roreri (strain MCA 2997)</name>
    <name type="common">Cocoa frosty pod rot fungus</name>
    <name type="synonym">Crinipellis roreri</name>
    <dbReference type="NCBI Taxonomy" id="1381753"/>
    <lineage>
        <taxon>Eukaryota</taxon>
        <taxon>Fungi</taxon>
        <taxon>Dikarya</taxon>
        <taxon>Basidiomycota</taxon>
        <taxon>Agaricomycotina</taxon>
        <taxon>Agaricomycetes</taxon>
        <taxon>Agaricomycetidae</taxon>
        <taxon>Agaricales</taxon>
        <taxon>Marasmiineae</taxon>
        <taxon>Marasmiaceae</taxon>
        <taxon>Moniliophthora</taxon>
    </lineage>
</organism>
<dbReference type="KEGG" id="mrr:Moror_2410"/>
<dbReference type="Proteomes" id="UP000017559">
    <property type="component" value="Unassembled WGS sequence"/>
</dbReference>
<dbReference type="HOGENOM" id="CLU_2223912_0_0_1"/>
<accession>V2WW42</accession>
<evidence type="ECO:0000313" key="2">
    <source>
        <dbReference type="Proteomes" id="UP000017559"/>
    </source>
</evidence>
<dbReference type="AlphaFoldDB" id="V2WW42"/>
<protein>
    <submittedName>
        <fullName evidence="1">Uncharacterized protein</fullName>
    </submittedName>
</protein>
<name>V2WW42_MONRO</name>
<reference evidence="1 2" key="1">
    <citation type="journal article" date="2014" name="BMC Genomics">
        <title>Genome and secretome analysis of the hemibiotrophic fungal pathogen, Moniliophthora roreri, which causes frosty pod rot disease of cacao: mechanisms of the biotrophic and necrotrophic phases.</title>
        <authorList>
            <person name="Meinhardt L.W."/>
            <person name="Costa G.G.L."/>
            <person name="Thomazella D.P.T."/>
            <person name="Teixeira P.J.P.L."/>
            <person name="Carazzolle M.F."/>
            <person name="Schuster S.C."/>
            <person name="Carlson J.E."/>
            <person name="Guiltinan M.J."/>
            <person name="Mieczkowski P."/>
            <person name="Farmer A."/>
            <person name="Ramaraj T."/>
            <person name="Crozier J."/>
            <person name="Davis R.E."/>
            <person name="Shao J."/>
            <person name="Melnick R.L."/>
            <person name="Pereira G.A.G."/>
            <person name="Bailey B.A."/>
        </authorList>
    </citation>
    <scope>NUCLEOTIDE SEQUENCE [LARGE SCALE GENOMIC DNA]</scope>
    <source>
        <strain evidence="1 2">MCA 2997</strain>
    </source>
</reference>
<gene>
    <name evidence="1" type="ORF">Moror_2410</name>
</gene>
<evidence type="ECO:0000313" key="1">
    <source>
        <dbReference type="EMBL" id="ESK85797.1"/>
    </source>
</evidence>
<proteinExistence type="predicted"/>
<sequence length="106" mass="12215">MEELKVHSVILADRASRVVSFMVFTPVKHQHQEGLIRIGFRWSRHGSRFATYLRSDGVPRLIEIEARIQSRGMSFSLLIIIVCTERLTNLNLSCDNERDLLVLSHP</sequence>
<comment type="caution">
    <text evidence="1">The sequence shown here is derived from an EMBL/GenBank/DDBJ whole genome shotgun (WGS) entry which is preliminary data.</text>
</comment>